<dbReference type="RefSeq" id="WP_176266050.1">
    <property type="nucleotide sequence ID" value="NZ_JABWGV010000001.1"/>
</dbReference>
<dbReference type="EMBL" id="JABWGV010000001">
    <property type="protein sequence ID" value="NVD43747.1"/>
    <property type="molecule type" value="Genomic_DNA"/>
</dbReference>
<evidence type="ECO:0000313" key="4">
    <source>
        <dbReference type="Proteomes" id="UP000561438"/>
    </source>
</evidence>
<evidence type="ECO:0000313" key="3">
    <source>
        <dbReference type="EMBL" id="NVD43747.1"/>
    </source>
</evidence>
<dbReference type="InterPro" id="IPR009937">
    <property type="entry name" value="Phage_holin_3_6"/>
</dbReference>
<keyword evidence="2" id="KW-1133">Transmembrane helix</keyword>
<protein>
    <submittedName>
        <fullName evidence="3">Phage holin family protein</fullName>
    </submittedName>
</protein>
<gene>
    <name evidence="3" type="ORF">HUV48_01785</name>
</gene>
<name>A0A850GZC3_9SPHN</name>
<feature type="transmembrane region" description="Helical" evidence="2">
    <location>
        <begin position="108"/>
        <end position="130"/>
    </location>
</feature>
<dbReference type="Proteomes" id="UP000561438">
    <property type="component" value="Unassembled WGS sequence"/>
</dbReference>
<feature type="region of interest" description="Disordered" evidence="1">
    <location>
        <begin position="1"/>
        <end position="36"/>
    </location>
</feature>
<evidence type="ECO:0000256" key="2">
    <source>
        <dbReference type="SAM" id="Phobius"/>
    </source>
</evidence>
<keyword evidence="2" id="KW-0472">Membrane</keyword>
<dbReference type="AlphaFoldDB" id="A0A850GZC3"/>
<reference evidence="3 4" key="1">
    <citation type="submission" date="2020-06" db="EMBL/GenBank/DDBJ databases">
        <title>Altererythrobacter sp. HHU K3-1.</title>
        <authorList>
            <person name="Zhang D."/>
            <person name="Xue H."/>
        </authorList>
    </citation>
    <scope>NUCLEOTIDE SEQUENCE [LARGE SCALE GENOMIC DNA]</scope>
    <source>
        <strain evidence="3 4">HHU K3-1</strain>
    </source>
</reference>
<evidence type="ECO:0000256" key="1">
    <source>
        <dbReference type="SAM" id="MobiDB-lite"/>
    </source>
</evidence>
<feature type="transmembrane region" description="Helical" evidence="2">
    <location>
        <begin position="76"/>
        <end position="102"/>
    </location>
</feature>
<accession>A0A850GZC3</accession>
<dbReference type="Pfam" id="PF07332">
    <property type="entry name" value="Phage_holin_3_6"/>
    <property type="match status" value="1"/>
</dbReference>
<comment type="caution">
    <text evidence="3">The sequence shown here is derived from an EMBL/GenBank/DDBJ whole genome shotgun (WGS) entry which is preliminary data.</text>
</comment>
<keyword evidence="4" id="KW-1185">Reference proteome</keyword>
<keyword evidence="2" id="KW-0812">Transmembrane</keyword>
<organism evidence="3 4">
    <name type="scientific">Qipengyuania atrilutea</name>
    <dbReference type="NCBI Taxonomy" id="2744473"/>
    <lineage>
        <taxon>Bacteria</taxon>
        <taxon>Pseudomonadati</taxon>
        <taxon>Pseudomonadota</taxon>
        <taxon>Alphaproteobacteria</taxon>
        <taxon>Sphingomonadales</taxon>
        <taxon>Erythrobacteraceae</taxon>
        <taxon>Qipengyuania</taxon>
    </lineage>
</organism>
<sequence length="148" mass="15707">MLASDARDTPTGYPPEGDYPPHEDPRVADPSAEEEYPPSLLEDLKAFYEDGTTYVQAELAFQKTRARFAGDRLKSAAVFGVGALAFLHLALIAFVVGLVIILTPEIGAVGATALVTGLLLIGAAILGMMLKKKIDSLISAFGDKDIQS</sequence>
<proteinExistence type="predicted"/>